<feature type="transmembrane region" description="Helical" evidence="7">
    <location>
        <begin position="60"/>
        <end position="82"/>
    </location>
</feature>
<dbReference type="GO" id="GO:0006865">
    <property type="term" value="P:amino acid transport"/>
    <property type="evidence" value="ECO:0007669"/>
    <property type="project" value="UniProtKB-KW"/>
</dbReference>
<evidence type="ECO:0000256" key="5">
    <source>
        <dbReference type="ARBA" id="ARBA00022989"/>
    </source>
</evidence>
<dbReference type="InterPro" id="IPR013057">
    <property type="entry name" value="AA_transpt_TM"/>
</dbReference>
<evidence type="ECO:0000313" key="10">
    <source>
        <dbReference type="Proteomes" id="UP000324705"/>
    </source>
</evidence>
<keyword evidence="10" id="KW-1185">Reference proteome</keyword>
<reference evidence="9 10" key="1">
    <citation type="submission" date="2017-09" db="EMBL/GenBank/DDBJ databases">
        <authorList>
            <consortium name="International Durum Wheat Genome Sequencing Consortium (IDWGSC)"/>
            <person name="Milanesi L."/>
        </authorList>
    </citation>
    <scope>NUCLEOTIDE SEQUENCE [LARGE SCALE GENOMIC DNA]</scope>
    <source>
        <strain evidence="10">cv. Svevo</strain>
    </source>
</reference>
<organism evidence="9 10">
    <name type="scientific">Triticum turgidum subsp. durum</name>
    <name type="common">Durum wheat</name>
    <name type="synonym">Triticum durum</name>
    <dbReference type="NCBI Taxonomy" id="4567"/>
    <lineage>
        <taxon>Eukaryota</taxon>
        <taxon>Viridiplantae</taxon>
        <taxon>Streptophyta</taxon>
        <taxon>Embryophyta</taxon>
        <taxon>Tracheophyta</taxon>
        <taxon>Spermatophyta</taxon>
        <taxon>Magnoliopsida</taxon>
        <taxon>Liliopsida</taxon>
        <taxon>Poales</taxon>
        <taxon>Poaceae</taxon>
        <taxon>BOP clade</taxon>
        <taxon>Pooideae</taxon>
        <taxon>Triticodae</taxon>
        <taxon>Triticeae</taxon>
        <taxon>Triticinae</taxon>
        <taxon>Triticum</taxon>
    </lineage>
</organism>
<dbReference type="Gramene" id="TRITD2Bv1G165720.6">
    <property type="protein sequence ID" value="TRITD2Bv1G165720.6"/>
    <property type="gene ID" value="TRITD2Bv1G165720"/>
</dbReference>
<evidence type="ECO:0000256" key="4">
    <source>
        <dbReference type="ARBA" id="ARBA00022970"/>
    </source>
</evidence>
<dbReference type="Pfam" id="PF01490">
    <property type="entry name" value="Aa_trans"/>
    <property type="match status" value="1"/>
</dbReference>
<evidence type="ECO:0000313" key="9">
    <source>
        <dbReference type="EMBL" id="VAH48685.1"/>
    </source>
</evidence>
<gene>
    <name evidence="9" type="ORF">TRITD_2Bv1G165720</name>
</gene>
<dbReference type="Proteomes" id="UP000324705">
    <property type="component" value="Chromosome 2B"/>
</dbReference>
<dbReference type="EMBL" id="LT934114">
    <property type="protein sequence ID" value="VAH48685.1"/>
    <property type="molecule type" value="Genomic_DNA"/>
</dbReference>
<evidence type="ECO:0000256" key="2">
    <source>
        <dbReference type="ARBA" id="ARBA00022448"/>
    </source>
</evidence>
<comment type="subcellular location">
    <subcellularLocation>
        <location evidence="1">Membrane</location>
    </subcellularLocation>
</comment>
<dbReference type="AlphaFoldDB" id="A0A9R1RPH3"/>
<keyword evidence="5 7" id="KW-1133">Transmembrane helix</keyword>
<dbReference type="PANTHER" id="PTHR48017">
    <property type="entry name" value="OS05G0424000 PROTEIN-RELATED"/>
    <property type="match status" value="1"/>
</dbReference>
<feature type="transmembrane region" description="Helical" evidence="7">
    <location>
        <begin position="124"/>
        <end position="147"/>
    </location>
</feature>
<evidence type="ECO:0000256" key="1">
    <source>
        <dbReference type="ARBA" id="ARBA00004370"/>
    </source>
</evidence>
<feature type="transmembrane region" description="Helical" evidence="7">
    <location>
        <begin position="168"/>
        <end position="193"/>
    </location>
</feature>
<evidence type="ECO:0000259" key="8">
    <source>
        <dbReference type="Pfam" id="PF01490"/>
    </source>
</evidence>
<name>A0A9R1RPH3_TRITD</name>
<feature type="transmembrane region" description="Helical" evidence="7">
    <location>
        <begin position="33"/>
        <end position="53"/>
    </location>
</feature>
<evidence type="ECO:0000256" key="6">
    <source>
        <dbReference type="ARBA" id="ARBA00023136"/>
    </source>
</evidence>
<evidence type="ECO:0000256" key="3">
    <source>
        <dbReference type="ARBA" id="ARBA00022692"/>
    </source>
</evidence>
<feature type="domain" description="Amino acid transporter transmembrane" evidence="8">
    <location>
        <begin position="30"/>
        <end position="155"/>
    </location>
</feature>
<keyword evidence="3 7" id="KW-0812">Transmembrane</keyword>
<protein>
    <recommendedName>
        <fullName evidence="8">Amino acid transporter transmembrane domain-containing protein</fullName>
    </recommendedName>
</protein>
<keyword evidence="4" id="KW-0029">Amino-acid transport</keyword>
<accession>A0A9R1RPH3</accession>
<sequence length="254" mass="27473">MAFGEGGGDATAPLISSDGQKRHLNIVRNGNEWTASAHVITAVIGSGVLSLAWSMAQLGWVAGPGMMVVFASVTALQSTIFADCYRSPDPEHGPHRNRTYAHAVERNLGSGSAWVCQLLQQTALFGYGIAYTITASISFRYITFLLISCRSFCKTTCFFTPFAKIGPAVFSLSASGSAVLTSECSVAALFFFFDRRVRLPGSPERPATQFHPRAIPFSFSIEENRPSQHVWIGPSPGPKWPRVSKQLWIGPVGA</sequence>
<evidence type="ECO:0000256" key="7">
    <source>
        <dbReference type="SAM" id="Phobius"/>
    </source>
</evidence>
<proteinExistence type="predicted"/>
<dbReference type="GO" id="GO:0016020">
    <property type="term" value="C:membrane"/>
    <property type="evidence" value="ECO:0007669"/>
    <property type="project" value="UniProtKB-SubCell"/>
</dbReference>
<keyword evidence="6 7" id="KW-0472">Membrane</keyword>
<keyword evidence="2" id="KW-0813">Transport</keyword>